<gene>
    <name evidence="2" type="ORF">GMLC_24680</name>
</gene>
<dbReference type="AntiFam" id="ANF00044">
    <property type="entry name" value="Antisense to RNaseP"/>
</dbReference>
<name>A0A6V8NCL2_9BACT</name>
<dbReference type="EMBL" id="BLXZ01000004">
    <property type="protein sequence ID" value="GFO68889.1"/>
    <property type="molecule type" value="Genomic_DNA"/>
</dbReference>
<dbReference type="AlphaFoldDB" id="A0A6V8NCL2"/>
<comment type="caution">
    <text evidence="2">The sequence shown here is derived from an EMBL/GenBank/DDBJ whole genome shotgun (WGS) entry which is preliminary data.</text>
</comment>
<proteinExistence type="predicted"/>
<evidence type="ECO:0000313" key="2">
    <source>
        <dbReference type="EMBL" id="GFO68889.1"/>
    </source>
</evidence>
<protein>
    <submittedName>
        <fullName evidence="2">Uncharacterized protein</fullName>
    </submittedName>
</protein>
<reference evidence="3" key="1">
    <citation type="submission" date="2020-06" db="EMBL/GenBank/DDBJ databases">
        <title>Draft genomic sequecing of Geomonas sp. Red745.</title>
        <authorList>
            <person name="Itoh H."/>
            <person name="Xu Z.X."/>
            <person name="Ushijima N."/>
            <person name="Masuda Y."/>
            <person name="Shiratori Y."/>
            <person name="Senoo K."/>
        </authorList>
    </citation>
    <scope>NUCLEOTIDE SEQUENCE [LARGE SCALE GENOMIC DNA]</scope>
    <source>
        <strain evidence="3">Red745</strain>
    </source>
</reference>
<accession>A0A6V8NCL2</accession>
<dbReference type="AntiFam" id="ANF00041">
    <property type="entry name" value="Antisense to RNaseP"/>
</dbReference>
<sequence>MVIHLGVPLPAPSSNQPGSTDGPSLTLPYLVLLLVGFTWHPTSPPNPVSSYLTLSPLPALAEALAGGLLSVALSLGLPPLDVIQHHALWSPDFPPPTCA</sequence>
<organism evidence="2 3">
    <name type="scientific">Geomonas limicola</name>
    <dbReference type="NCBI Taxonomy" id="2740186"/>
    <lineage>
        <taxon>Bacteria</taxon>
        <taxon>Pseudomonadati</taxon>
        <taxon>Thermodesulfobacteriota</taxon>
        <taxon>Desulfuromonadia</taxon>
        <taxon>Geobacterales</taxon>
        <taxon>Geobacteraceae</taxon>
        <taxon>Geomonas</taxon>
    </lineage>
</organism>
<feature type="compositionally biased region" description="Polar residues" evidence="1">
    <location>
        <begin position="12"/>
        <end position="21"/>
    </location>
</feature>
<dbReference type="Proteomes" id="UP000587586">
    <property type="component" value="Unassembled WGS sequence"/>
</dbReference>
<evidence type="ECO:0000313" key="3">
    <source>
        <dbReference type="Proteomes" id="UP000587586"/>
    </source>
</evidence>
<feature type="region of interest" description="Disordered" evidence="1">
    <location>
        <begin position="1"/>
        <end position="21"/>
    </location>
</feature>
<evidence type="ECO:0000256" key="1">
    <source>
        <dbReference type="SAM" id="MobiDB-lite"/>
    </source>
</evidence>
<keyword evidence="3" id="KW-1185">Reference proteome</keyword>